<reference evidence="1" key="1">
    <citation type="submission" date="2020-10" db="EMBL/GenBank/DDBJ databases">
        <authorList>
            <person name="Gilroy R."/>
        </authorList>
    </citation>
    <scope>NUCLEOTIDE SEQUENCE</scope>
    <source>
        <strain evidence="1">ChiSjej2B20-13462</strain>
    </source>
</reference>
<accession>A0A9D1CP31</accession>
<protein>
    <submittedName>
        <fullName evidence="1">PHP domain-containing protein</fullName>
    </submittedName>
</protein>
<organism evidence="1 2">
    <name type="scientific">Candidatus Avoscillospira stercorigallinarum</name>
    <dbReference type="NCBI Taxonomy" id="2840708"/>
    <lineage>
        <taxon>Bacteria</taxon>
        <taxon>Bacillati</taxon>
        <taxon>Bacillota</taxon>
        <taxon>Clostridia</taxon>
        <taxon>Eubacteriales</taxon>
        <taxon>Oscillospiraceae</taxon>
        <taxon>Oscillospiraceae incertae sedis</taxon>
        <taxon>Candidatus Avoscillospira</taxon>
    </lineage>
</organism>
<gene>
    <name evidence="1" type="ORF">IAA67_07285</name>
</gene>
<dbReference type="Gene3D" id="3.20.20.140">
    <property type="entry name" value="Metal-dependent hydrolases"/>
    <property type="match status" value="1"/>
</dbReference>
<sequence>MIDIAILEKLDVCEKAQRLENLQEVLKTTQFPPMVPQYINNHIHTTYSFSPYSPTAAVYAARMEGLCTAGIIDHDSISGAREFLEAAALVDIPVTIGMECRATMAGTRLQGRRTNNPDQVGVSYMTIQSVPHDQIDRLNAFFAPYRAARDVRNRQMIEKINALLGEDLDYDRDVLPLSMHHEGGGVTERHLMYALAQKMVARAGKGQGMVEYLASIGLTLSEKQKAQMLDTAYPFYEYDLLGILKSAFVPQIYVDATDECPTVAALVDLCREIDAYLCYAYLGDVGDSVTGDKKAQKFEDDYLEDVFECLKETGVKAVTYMPTRNTPAQLKRLRGLCEQYGMFQISGEDINSPRQSFVIRAMEDPQFQNLIDATWQLIEHETV</sequence>
<dbReference type="AlphaFoldDB" id="A0A9D1CP31"/>
<dbReference type="CDD" id="cd07432">
    <property type="entry name" value="PHP_HisPPase"/>
    <property type="match status" value="1"/>
</dbReference>
<name>A0A9D1CP31_9FIRM</name>
<dbReference type="Proteomes" id="UP000886874">
    <property type="component" value="Unassembled WGS sequence"/>
</dbReference>
<dbReference type="SUPFAM" id="SSF89550">
    <property type="entry name" value="PHP domain-like"/>
    <property type="match status" value="1"/>
</dbReference>
<evidence type="ECO:0000313" key="2">
    <source>
        <dbReference type="Proteomes" id="UP000886874"/>
    </source>
</evidence>
<dbReference type="Gene3D" id="1.10.150.650">
    <property type="match status" value="1"/>
</dbReference>
<proteinExistence type="predicted"/>
<reference evidence="1" key="2">
    <citation type="journal article" date="2021" name="PeerJ">
        <title>Extensive microbial diversity within the chicken gut microbiome revealed by metagenomics and culture.</title>
        <authorList>
            <person name="Gilroy R."/>
            <person name="Ravi A."/>
            <person name="Getino M."/>
            <person name="Pursley I."/>
            <person name="Horton D.L."/>
            <person name="Alikhan N.F."/>
            <person name="Baker D."/>
            <person name="Gharbi K."/>
            <person name="Hall N."/>
            <person name="Watson M."/>
            <person name="Adriaenssens E.M."/>
            <person name="Foster-Nyarko E."/>
            <person name="Jarju S."/>
            <person name="Secka A."/>
            <person name="Antonio M."/>
            <person name="Oren A."/>
            <person name="Chaudhuri R.R."/>
            <person name="La Ragione R."/>
            <person name="Hildebrand F."/>
            <person name="Pallen M.J."/>
        </authorList>
    </citation>
    <scope>NUCLEOTIDE SEQUENCE</scope>
    <source>
        <strain evidence="1">ChiSjej2B20-13462</strain>
    </source>
</reference>
<evidence type="ECO:0000313" key="1">
    <source>
        <dbReference type="EMBL" id="HIQ70115.1"/>
    </source>
</evidence>
<dbReference type="InterPro" id="IPR016195">
    <property type="entry name" value="Pol/histidinol_Pase-like"/>
</dbReference>
<comment type="caution">
    <text evidence="1">The sequence shown here is derived from an EMBL/GenBank/DDBJ whole genome shotgun (WGS) entry which is preliminary data.</text>
</comment>
<dbReference type="EMBL" id="DVFN01000105">
    <property type="protein sequence ID" value="HIQ70115.1"/>
    <property type="molecule type" value="Genomic_DNA"/>
</dbReference>